<reference evidence="1" key="1">
    <citation type="journal article" date="2015" name="Genom Data">
        <title>Genome sequences of six Phytophthora species associated with forests in New Zealand.</title>
        <authorList>
            <person name="Studholme D.J."/>
            <person name="McDougal R.L."/>
            <person name="Sambles C."/>
            <person name="Hansen E."/>
            <person name="Hardy G."/>
            <person name="Grant M."/>
            <person name="Ganley R.J."/>
            <person name="Williams N.M."/>
        </authorList>
    </citation>
    <scope>NUCLEOTIDE SEQUENCE</scope>
    <source>
        <strain evidence="1">NZFS 3630</strain>
    </source>
</reference>
<protein>
    <recommendedName>
        <fullName evidence="3">M96 mating-specific protein family</fullName>
    </recommendedName>
</protein>
<comment type="caution">
    <text evidence="1">The sequence shown here is derived from an EMBL/GenBank/DDBJ whole genome shotgun (WGS) entry which is preliminary data.</text>
</comment>
<gene>
    <name evidence="1" type="ORF">JM18_000777</name>
</gene>
<proteinExistence type="predicted"/>
<organism evidence="1 2">
    <name type="scientific">Phytophthora kernoviae</name>
    <dbReference type="NCBI Taxonomy" id="325452"/>
    <lineage>
        <taxon>Eukaryota</taxon>
        <taxon>Sar</taxon>
        <taxon>Stramenopiles</taxon>
        <taxon>Oomycota</taxon>
        <taxon>Peronosporomycetes</taxon>
        <taxon>Peronosporales</taxon>
        <taxon>Peronosporaceae</taxon>
        <taxon>Phytophthora</taxon>
    </lineage>
</organism>
<name>A0A921VFS8_9STRA</name>
<dbReference type="AlphaFoldDB" id="A0A921VFS8"/>
<evidence type="ECO:0008006" key="3">
    <source>
        <dbReference type="Google" id="ProtNLM"/>
    </source>
</evidence>
<sequence length="1032" mass="115490">MDIRADATDFQQLLGYLDAAYHDVEAVLAANGLATMEITQHDVHIREGVDGMYLEVFSNKAMPFGLRAVAEATWNYFKGSKKHRGNLYAKEAQQNLETPYTIIEHFTKELLAGNSSTDVRIKQVVRRYVEAEREVVVWVAIVAPLETTRKPFKPYAGFTSHHCNYAVIKHAKASASEQELSLLQLVSHVTVNTKDDTISDPKYVRVLTDVLLSNTAGNMRALMAFLAEDDDAMHAFEAVLSFVDDFVTDANASSVNNAVEIHESIDDKSEIPSLVELSPDPNAKDRREKAERENVRLKLILEGQIKVAKSLESLLLKRAQQQMAECCSVHAPGDVVSQPGRTLDFRADAEDFQELLGRLDVAYRSVDAVLASNGLAEMEMMHQDIHMREGVDGMYLELFSNKVMPFGLDAMAEATWSYFKGSEKHRGNLYAKAAQNLETPYTIIEHFSKELVAGNSSTDVRVKQIVRRYVEAEREVVVWVASIAPIEITRKPFAGLSSYHRNYAIIKRAKVSTSERELSLLQLVAHVALDTREGTIYDPNSHTSSLAVAMAFLEDDDALHALEEVLNYVETFTLDQSASEGITGNEETATQLLADHELEIPSLSIDNGDHSDTAANIAMTEARTSHPPPLQLIHVSTGHPVSEATREGRRAANNAKKRLLRKAGVYGNPNRARNERKLEIAYLREKVGQLELELGQLQDKPEQALMAVVTMETQEDGENARASTSEAEVSSIWKGLATRQRYRREKAERENVRLKIIVESQIKVAKSLESLLVKRAREQMAECSSIQTPDTHPGRTLDFRTDAAEFQDLLEHLDAAYRDIDAIFAANGLAGMEMTQQDVHVREGVDGMYLEVFSNKVIPFGLQTTADATWNHFKGSEKHRGILYAKAAQNLETPDTIIENFSKELFAENSSTDVRVKQIVRRYVEAERVVIVWVATLTPVEIKRKMFEPYAGLTSHHRNFAVIKRPKASTTEQELSLLQLVSHVSLGTKDAAIYDAKFVRTFTDFLLSNAARNIKADQELIENVFMDQTLSV</sequence>
<dbReference type="EMBL" id="JPWU03000008">
    <property type="protein sequence ID" value="KAG2532750.1"/>
    <property type="molecule type" value="Genomic_DNA"/>
</dbReference>
<dbReference type="PANTHER" id="PTHR35796:SF3">
    <property type="entry name" value="BHLH DOMAIN-CONTAINING PROTEIN"/>
    <property type="match status" value="1"/>
</dbReference>
<dbReference type="PANTHER" id="PTHR35796">
    <property type="entry name" value="HYPOTHETICAL CYTOSOLIC PROTEIN"/>
    <property type="match status" value="1"/>
</dbReference>
<evidence type="ECO:0000313" key="1">
    <source>
        <dbReference type="EMBL" id="KAG2532750.1"/>
    </source>
</evidence>
<accession>A0A921VFS8</accession>
<evidence type="ECO:0000313" key="2">
    <source>
        <dbReference type="Proteomes" id="UP000792063"/>
    </source>
</evidence>
<reference evidence="1" key="2">
    <citation type="submission" date="2020-06" db="EMBL/GenBank/DDBJ databases">
        <authorList>
            <person name="Studholme D.J."/>
        </authorList>
    </citation>
    <scope>NUCLEOTIDE SEQUENCE</scope>
    <source>
        <strain evidence="1">NZFS 3630</strain>
    </source>
</reference>
<dbReference type="Proteomes" id="UP000792063">
    <property type="component" value="Unassembled WGS sequence"/>
</dbReference>